<dbReference type="Pfam" id="PF22041">
    <property type="entry name" value="GST_C_7"/>
    <property type="match status" value="1"/>
</dbReference>
<feature type="domain" description="Glutathione S-transferase UstS-like C-terminal" evidence="2">
    <location>
        <begin position="143"/>
        <end position="226"/>
    </location>
</feature>
<dbReference type="InterPro" id="IPR054416">
    <property type="entry name" value="GST_UstS-like_C"/>
</dbReference>
<reference evidence="3" key="1">
    <citation type="submission" date="2023-11" db="EMBL/GenBank/DDBJ databases">
        <authorList>
            <person name="Alioto T."/>
            <person name="Alioto T."/>
            <person name="Gomez Garrido J."/>
        </authorList>
    </citation>
    <scope>NUCLEOTIDE SEQUENCE</scope>
</reference>
<keyword evidence="4" id="KW-1185">Reference proteome</keyword>
<evidence type="ECO:0000259" key="2">
    <source>
        <dbReference type="Pfam" id="PF22041"/>
    </source>
</evidence>
<sequence length="256" mass="28376">MASSSTKTMILYDLLQKTPGAGCWSPMVWRTRLLLNYKGIPYTTVWLKNNEIAKTLSAVGIPSNPQQAPGTIGPQPLAYTVPAVKFPDGSAVMDSAAIALKIEARYPQPKIDLAPELQAKVMPLYGQILFQLAGTFFPLIRRNILLEESIAEWTANKETTFGRSMAEMEANSGEAAWRNAEPGFEKLRELLRESKKDAGPFVLGGEVCYVDFIFGAMMECCRKVGGDLYANFARYAPELREIHEACEGKGWLEKDD</sequence>
<dbReference type="SUPFAM" id="SSF47616">
    <property type="entry name" value="GST C-terminal domain-like"/>
    <property type="match status" value="1"/>
</dbReference>
<feature type="domain" description="GST N-terminal" evidence="1">
    <location>
        <begin position="24"/>
        <end position="104"/>
    </location>
</feature>
<evidence type="ECO:0000313" key="4">
    <source>
        <dbReference type="Proteomes" id="UP001296104"/>
    </source>
</evidence>
<accession>A0AAI8YVK6</accession>
<evidence type="ECO:0000313" key="3">
    <source>
        <dbReference type="EMBL" id="CAK3921820.1"/>
    </source>
</evidence>
<dbReference type="EMBL" id="CAVMBE010000012">
    <property type="protein sequence ID" value="CAK3921820.1"/>
    <property type="molecule type" value="Genomic_DNA"/>
</dbReference>
<dbReference type="InterPro" id="IPR036249">
    <property type="entry name" value="Thioredoxin-like_sf"/>
</dbReference>
<dbReference type="Gene3D" id="1.20.1050.10">
    <property type="match status" value="1"/>
</dbReference>
<dbReference type="Proteomes" id="UP001296104">
    <property type="component" value="Unassembled WGS sequence"/>
</dbReference>
<dbReference type="Gene3D" id="3.40.30.10">
    <property type="entry name" value="Glutaredoxin"/>
    <property type="match status" value="1"/>
</dbReference>
<dbReference type="InterPro" id="IPR036282">
    <property type="entry name" value="Glutathione-S-Trfase_C_sf"/>
</dbReference>
<evidence type="ECO:0000259" key="1">
    <source>
        <dbReference type="Pfam" id="PF13409"/>
    </source>
</evidence>
<protein>
    <submittedName>
        <fullName evidence="3">Glutathione S-transferase ustS</fullName>
    </submittedName>
</protein>
<comment type="caution">
    <text evidence="3">The sequence shown here is derived from an EMBL/GenBank/DDBJ whole genome shotgun (WGS) entry which is preliminary data.</text>
</comment>
<organism evidence="3 4">
    <name type="scientific">Lecanosticta acicola</name>
    <dbReference type="NCBI Taxonomy" id="111012"/>
    <lineage>
        <taxon>Eukaryota</taxon>
        <taxon>Fungi</taxon>
        <taxon>Dikarya</taxon>
        <taxon>Ascomycota</taxon>
        <taxon>Pezizomycotina</taxon>
        <taxon>Dothideomycetes</taxon>
        <taxon>Dothideomycetidae</taxon>
        <taxon>Mycosphaerellales</taxon>
        <taxon>Mycosphaerellaceae</taxon>
        <taxon>Lecanosticta</taxon>
    </lineage>
</organism>
<gene>
    <name evidence="3" type="ORF">LECACI_7A002787</name>
</gene>
<dbReference type="InterPro" id="IPR004045">
    <property type="entry name" value="Glutathione_S-Trfase_N"/>
</dbReference>
<dbReference type="Pfam" id="PF13409">
    <property type="entry name" value="GST_N_2"/>
    <property type="match status" value="1"/>
</dbReference>
<name>A0AAI8YVK6_9PEZI</name>
<dbReference type="SUPFAM" id="SSF52833">
    <property type="entry name" value="Thioredoxin-like"/>
    <property type="match status" value="1"/>
</dbReference>
<proteinExistence type="predicted"/>
<dbReference type="AlphaFoldDB" id="A0AAI8YVK6"/>